<dbReference type="OrthoDB" id="10598173at2759"/>
<dbReference type="EMBL" id="ANPB02000002">
    <property type="protein sequence ID" value="KAF4489422.1"/>
    <property type="molecule type" value="Genomic_DNA"/>
</dbReference>
<comment type="caution">
    <text evidence="1">The sequence shown here is derived from an EMBL/GenBank/DDBJ whole genome shotgun (WGS) entry which is preliminary data.</text>
</comment>
<reference evidence="1 2" key="1">
    <citation type="submission" date="2012-08" db="EMBL/GenBank/DDBJ databases">
        <authorList>
            <person name="Gan P.H.P."/>
            <person name="Ikeda K."/>
            <person name="Irieda H."/>
            <person name="Narusaka M."/>
            <person name="O'Connell R.J."/>
            <person name="Narusaka Y."/>
            <person name="Takano Y."/>
            <person name="Kubo Y."/>
            <person name="Shirasu K."/>
        </authorList>
    </citation>
    <scope>NUCLEOTIDE SEQUENCE [LARGE SCALE GENOMIC DNA]</scope>
    <source>
        <strain evidence="1 2">Nara gc5</strain>
    </source>
</reference>
<protein>
    <submittedName>
        <fullName evidence="1">Uncharacterized protein</fullName>
    </submittedName>
</protein>
<dbReference type="RefSeq" id="XP_066009511.1">
    <property type="nucleotide sequence ID" value="XM_066151226.1"/>
</dbReference>
<sequence>MRMPTILIKQHAVPSDPDIDLVLPVIAPQSVLHALFLFRTMPEMSTGPRLRLIRPWERQYKTFPPRIFTSFMPIWQHLRPLCGVFRLWETDGGWPSELLPGQEAPLPQQPI</sequence>
<dbReference type="InParanoid" id="A0A7J6JHB8"/>
<dbReference type="AlphaFoldDB" id="A0A7J6JHB8"/>
<evidence type="ECO:0000313" key="1">
    <source>
        <dbReference type="EMBL" id="KAF4489422.1"/>
    </source>
</evidence>
<evidence type="ECO:0000313" key="2">
    <source>
        <dbReference type="Proteomes" id="UP000011096"/>
    </source>
</evidence>
<organism evidence="1 2">
    <name type="scientific">Colletotrichum fructicola (strain Nara gc5)</name>
    <name type="common">Anthracnose fungus</name>
    <name type="synonym">Colletotrichum gloeosporioides (strain Nara gc5)</name>
    <dbReference type="NCBI Taxonomy" id="1213859"/>
    <lineage>
        <taxon>Eukaryota</taxon>
        <taxon>Fungi</taxon>
        <taxon>Dikarya</taxon>
        <taxon>Ascomycota</taxon>
        <taxon>Pezizomycotina</taxon>
        <taxon>Sordariomycetes</taxon>
        <taxon>Hypocreomycetidae</taxon>
        <taxon>Glomerellales</taxon>
        <taxon>Glomerellaceae</taxon>
        <taxon>Colletotrichum</taxon>
        <taxon>Colletotrichum gloeosporioides species complex</taxon>
    </lineage>
</organism>
<dbReference type="Proteomes" id="UP000011096">
    <property type="component" value="Unassembled WGS sequence"/>
</dbReference>
<keyword evidence="2" id="KW-1185">Reference proteome</keyword>
<dbReference type="GeneID" id="90979727"/>
<accession>A0A7J6JHB8</accession>
<reference evidence="1 2" key="2">
    <citation type="submission" date="2020-04" db="EMBL/GenBank/DDBJ databases">
        <title>Genome sequencing and assembly of multiple isolates from the Colletotrichum gloeosporioides species complex.</title>
        <authorList>
            <person name="Gan P."/>
            <person name="Shirasu K."/>
        </authorList>
    </citation>
    <scope>NUCLEOTIDE SEQUENCE [LARGE SCALE GENOMIC DNA]</scope>
    <source>
        <strain evidence="1 2">Nara gc5</strain>
    </source>
</reference>
<name>A0A7J6JHB8_COLFN</name>
<proteinExistence type="predicted"/>
<gene>
    <name evidence="1" type="ORF">CGGC5_v004105</name>
</gene>